<dbReference type="NCBIfam" id="TIGR01683">
    <property type="entry name" value="thiS"/>
    <property type="match status" value="1"/>
</dbReference>
<protein>
    <submittedName>
        <fullName evidence="1">Sulfur carrier protein</fullName>
    </submittedName>
</protein>
<gene>
    <name evidence="1" type="ORF">SAMN04488053_103144</name>
</gene>
<dbReference type="STRING" id="745820.SAMN04488053_103144"/>
<evidence type="ECO:0000313" key="1">
    <source>
        <dbReference type="EMBL" id="SDN75445.1"/>
    </source>
</evidence>
<sequence>MNIIINGETRAVTEDTVTVIDLLKKYQLEDARIAVEQNGNILMKEEWDETLLGEQDKIEIVHFVGGG</sequence>
<dbReference type="InterPro" id="IPR010035">
    <property type="entry name" value="Thi_S"/>
</dbReference>
<dbReference type="AlphaFoldDB" id="A0A1H0DZ99"/>
<dbReference type="SUPFAM" id="SSF54285">
    <property type="entry name" value="MoaD/ThiS"/>
    <property type="match status" value="1"/>
</dbReference>
<dbReference type="InterPro" id="IPR003749">
    <property type="entry name" value="ThiS/MoaD-like"/>
</dbReference>
<keyword evidence="2" id="KW-1185">Reference proteome</keyword>
<dbReference type="PANTHER" id="PTHR34472">
    <property type="entry name" value="SULFUR CARRIER PROTEIN THIS"/>
    <property type="match status" value="1"/>
</dbReference>
<dbReference type="OrthoDB" id="9798559at2"/>
<dbReference type="Pfam" id="PF02597">
    <property type="entry name" value="ThiS"/>
    <property type="match status" value="1"/>
</dbReference>
<dbReference type="CDD" id="cd00565">
    <property type="entry name" value="Ubl_ThiS"/>
    <property type="match status" value="1"/>
</dbReference>
<dbReference type="InterPro" id="IPR012675">
    <property type="entry name" value="Beta-grasp_dom_sf"/>
</dbReference>
<dbReference type="EMBL" id="FNIL01000003">
    <property type="protein sequence ID" value="SDN75445.1"/>
    <property type="molecule type" value="Genomic_DNA"/>
</dbReference>
<proteinExistence type="predicted"/>
<evidence type="ECO:0000313" key="2">
    <source>
        <dbReference type="Proteomes" id="UP000198778"/>
    </source>
</evidence>
<name>A0A1H0DZ99_9BACI</name>
<dbReference type="Gene3D" id="3.10.20.30">
    <property type="match status" value="1"/>
</dbReference>
<reference evidence="2" key="1">
    <citation type="submission" date="2016-10" db="EMBL/GenBank/DDBJ databases">
        <authorList>
            <person name="Varghese N."/>
            <person name="Submissions S."/>
        </authorList>
    </citation>
    <scope>NUCLEOTIDE SEQUENCE [LARGE SCALE GENOMIC DNA]</scope>
    <source>
        <strain evidence="2">CGMCC 1.10369</strain>
    </source>
</reference>
<dbReference type="Proteomes" id="UP000198778">
    <property type="component" value="Unassembled WGS sequence"/>
</dbReference>
<accession>A0A1H0DZ99</accession>
<dbReference type="InterPro" id="IPR016155">
    <property type="entry name" value="Mopterin_synth/thiamin_S_b"/>
</dbReference>
<dbReference type="PANTHER" id="PTHR34472:SF1">
    <property type="entry name" value="SULFUR CARRIER PROTEIN THIS"/>
    <property type="match status" value="1"/>
</dbReference>
<organism evidence="1 2">
    <name type="scientific">Alkalicoccus daliensis</name>
    <dbReference type="NCBI Taxonomy" id="745820"/>
    <lineage>
        <taxon>Bacteria</taxon>
        <taxon>Bacillati</taxon>
        <taxon>Bacillota</taxon>
        <taxon>Bacilli</taxon>
        <taxon>Bacillales</taxon>
        <taxon>Bacillaceae</taxon>
        <taxon>Alkalicoccus</taxon>
    </lineage>
</organism>
<dbReference type="RefSeq" id="WP_090842088.1">
    <property type="nucleotide sequence ID" value="NZ_FNIL01000003.1"/>
</dbReference>